<reference evidence="16 17" key="1">
    <citation type="submission" date="2024-01" db="EMBL/GenBank/DDBJ databases">
        <title>The genomes of 5 underutilized Papilionoideae crops provide insights into root nodulation and disease resistanc.</title>
        <authorList>
            <person name="Jiang F."/>
        </authorList>
    </citation>
    <scope>NUCLEOTIDE SEQUENCE [LARGE SCALE GENOMIC DNA]</scope>
    <source>
        <strain evidence="16">LVBAO_FW01</strain>
        <tissue evidence="16">Leaves</tissue>
    </source>
</reference>
<feature type="domain" description="Leucine-rich repeat-containing N-terminal plant-type" evidence="15">
    <location>
        <begin position="35"/>
        <end position="86"/>
    </location>
</feature>
<dbReference type="FunFam" id="3.80.10.10:FF:000095">
    <property type="entry name" value="LRR receptor-like serine/threonine-protein kinase GSO1"/>
    <property type="match status" value="1"/>
</dbReference>
<evidence type="ECO:0000259" key="15">
    <source>
        <dbReference type="Pfam" id="PF08263"/>
    </source>
</evidence>
<dbReference type="InterPro" id="IPR001611">
    <property type="entry name" value="Leu-rich_rpt"/>
</dbReference>
<keyword evidence="9" id="KW-0677">Repeat</keyword>
<proteinExistence type="inferred from homology"/>
<dbReference type="PRINTS" id="PR00019">
    <property type="entry name" value="LEURICHRPT"/>
</dbReference>
<evidence type="ECO:0000256" key="14">
    <source>
        <dbReference type="SAM" id="SignalP"/>
    </source>
</evidence>
<keyword evidence="12" id="KW-0675">Receptor</keyword>
<dbReference type="SUPFAM" id="SSF52047">
    <property type="entry name" value="RNI-like"/>
    <property type="match status" value="1"/>
</dbReference>
<comment type="subcellular location">
    <subcellularLocation>
        <location evidence="2">Cell membrane</location>
    </subcellularLocation>
    <subcellularLocation>
        <location evidence="1">Membrane</location>
        <topology evidence="1">Single-pass membrane protein</topology>
    </subcellularLocation>
</comment>
<keyword evidence="5" id="KW-0597">Phosphoprotein</keyword>
<dbReference type="GO" id="GO:0033612">
    <property type="term" value="F:receptor serine/threonine kinase binding"/>
    <property type="evidence" value="ECO:0007669"/>
    <property type="project" value="TreeGrafter"/>
</dbReference>
<evidence type="ECO:0000256" key="2">
    <source>
        <dbReference type="ARBA" id="ARBA00004236"/>
    </source>
</evidence>
<comment type="similarity">
    <text evidence="3">Belongs to the RLP family.</text>
</comment>
<evidence type="ECO:0000256" key="6">
    <source>
        <dbReference type="ARBA" id="ARBA00022614"/>
    </source>
</evidence>
<keyword evidence="6" id="KW-0433">Leucine-rich repeat</keyword>
<organism evidence="16 17">
    <name type="scientific">Canavalia gladiata</name>
    <name type="common">Sword bean</name>
    <name type="synonym">Dolichos gladiatus</name>
    <dbReference type="NCBI Taxonomy" id="3824"/>
    <lineage>
        <taxon>Eukaryota</taxon>
        <taxon>Viridiplantae</taxon>
        <taxon>Streptophyta</taxon>
        <taxon>Embryophyta</taxon>
        <taxon>Tracheophyta</taxon>
        <taxon>Spermatophyta</taxon>
        <taxon>Magnoliopsida</taxon>
        <taxon>eudicotyledons</taxon>
        <taxon>Gunneridae</taxon>
        <taxon>Pentapetalae</taxon>
        <taxon>rosids</taxon>
        <taxon>fabids</taxon>
        <taxon>Fabales</taxon>
        <taxon>Fabaceae</taxon>
        <taxon>Papilionoideae</taxon>
        <taxon>50 kb inversion clade</taxon>
        <taxon>NPAAA clade</taxon>
        <taxon>indigoferoid/millettioid clade</taxon>
        <taxon>Phaseoleae</taxon>
        <taxon>Canavalia</taxon>
    </lineage>
</organism>
<dbReference type="Pfam" id="PF00560">
    <property type="entry name" value="LRR_1"/>
    <property type="match status" value="8"/>
</dbReference>
<dbReference type="InterPro" id="IPR013210">
    <property type="entry name" value="LRR_N_plant-typ"/>
</dbReference>
<evidence type="ECO:0000256" key="11">
    <source>
        <dbReference type="ARBA" id="ARBA00023136"/>
    </source>
</evidence>
<keyword evidence="17" id="KW-1185">Reference proteome</keyword>
<protein>
    <recommendedName>
        <fullName evidence="15">Leucine-rich repeat-containing N-terminal plant-type domain-containing protein</fullName>
    </recommendedName>
</protein>
<dbReference type="GO" id="GO:0005886">
    <property type="term" value="C:plasma membrane"/>
    <property type="evidence" value="ECO:0007669"/>
    <property type="project" value="UniProtKB-SubCell"/>
</dbReference>
<keyword evidence="10" id="KW-1133">Transmembrane helix</keyword>
<dbReference type="SMART" id="SM00369">
    <property type="entry name" value="LRR_TYP"/>
    <property type="match status" value="11"/>
</dbReference>
<evidence type="ECO:0000256" key="10">
    <source>
        <dbReference type="ARBA" id="ARBA00022989"/>
    </source>
</evidence>
<evidence type="ECO:0000313" key="17">
    <source>
        <dbReference type="Proteomes" id="UP001367508"/>
    </source>
</evidence>
<feature type="chain" id="PRO_5042899799" description="Leucine-rich repeat-containing N-terminal plant-type domain-containing protein" evidence="14">
    <location>
        <begin position="22"/>
        <end position="1045"/>
    </location>
</feature>
<evidence type="ECO:0000256" key="5">
    <source>
        <dbReference type="ARBA" id="ARBA00022553"/>
    </source>
</evidence>
<sequence>MWWLLLLAEIVCIELLMFNFSSFICSSSLAPLCHPHQSSALLQFKSSFSIDTTNYYASDVCHQNYPKTTSWENGTDCCSWLGVTCDTMSGHVIGLDLSCSGLEGQIHPNTTLFHLTHFQRLNLAFNNFSGSQLSSQFGKFVNLTHFNLSASNFEGAIPSEISHLSKLVSLDLSANPFYLRMEQSTWTRFMQNLTALQQLFLDGVDMSSIRPRSLSLLMNLSSTLVTLNLKSTGMQGTLSSDVLCLPHVQKLSLSNNFHLQGQLPNSKCNTSLSILDLSNTGLYGELPDSIVGFKSLTHLDLHGSYFQGPMPPSFSNLSQLTYLRLSLNNFNGQIPSSLLASPHLTFLDVSENKFSGQIPDGFNQSSKLQYLNFAHNNIGGELPWSLSNLVHLTCLNFSWNNFVGHVGDVFGELRRLKVVSLANNNFTGQLPLSLFDLPHLSSLDCSFNKLVGPLPNKITGFSNLTELYMHQNLLNGTLPSWCLSLPSLRKLWLNNNQFTGRVGTISSPSLKSLSLCDNKLQGNIPQSIFNSSSIIELCLISNNFSGHVDFHLFSHLQNLRFLRLSGNNLLSFYFDRNVTYSFPNLKVLDLSSCNITHFPELFGNFPLLQYLDLSNNRLHGEIPKWLRDLEKQSLNILKLSQNQVTSMGQFEWKNFIYLDLSFNLLTGDISSSFCNATSLQILNLSHNNFTGSIPSCLGNLPSLLILDLQMNKIEGTLPERFSKKSRLRTVSFSGNQLEGPLRQSLSNCKQLEVLNLGNNQINDSFPYWLDTLPRLRILILRANKFHGPIMDSMTKHTFPNLTVLDLSNNNFTGPLPTQYISNLTMMKLTETKVNMPYLTIDYKFYLCEHVVYDNSMTITIKGLELMMVKVSTSFATLDLSQNMFEGEIARDIGLLYALKSLNLSHNKLIGPIPQSLGNLTNLESLDLSSNMLTAEIPIVLTNLNFLSVLNLSQNHLVGAIPQGKQFNTFTTDSYKVNDGLCGFPLPEKCNKDSQEQSPFLWTFHHEHDFGFGWKPVALGYGCGIILGCCVFSRVKAQWLVRIVSG</sequence>
<feature type="signal peptide" evidence="14">
    <location>
        <begin position="1"/>
        <end position="21"/>
    </location>
</feature>
<dbReference type="PROSITE" id="PS51450">
    <property type="entry name" value="LRR"/>
    <property type="match status" value="2"/>
</dbReference>
<evidence type="ECO:0000256" key="7">
    <source>
        <dbReference type="ARBA" id="ARBA00022692"/>
    </source>
</evidence>
<dbReference type="PANTHER" id="PTHR48056:SF57">
    <property type="entry name" value="LEUCINE-RICH REPEAT-CONTAINING N-TERMINAL PLANT-TYPE DOMAIN-CONTAINING PROTEIN"/>
    <property type="match status" value="1"/>
</dbReference>
<dbReference type="InterPro" id="IPR050647">
    <property type="entry name" value="Plant_LRR-RLKs"/>
</dbReference>
<evidence type="ECO:0000256" key="8">
    <source>
        <dbReference type="ARBA" id="ARBA00022729"/>
    </source>
</evidence>
<dbReference type="AlphaFoldDB" id="A0AAN9QQ01"/>
<keyword evidence="8 14" id="KW-0732">Signal</keyword>
<evidence type="ECO:0000256" key="9">
    <source>
        <dbReference type="ARBA" id="ARBA00022737"/>
    </source>
</evidence>
<dbReference type="Pfam" id="PF08263">
    <property type="entry name" value="LRRNT_2"/>
    <property type="match status" value="1"/>
</dbReference>
<keyword evidence="7" id="KW-0812">Transmembrane</keyword>
<evidence type="ECO:0000256" key="4">
    <source>
        <dbReference type="ARBA" id="ARBA00022475"/>
    </source>
</evidence>
<dbReference type="Gene3D" id="3.80.10.10">
    <property type="entry name" value="Ribonuclease Inhibitor"/>
    <property type="match status" value="7"/>
</dbReference>
<evidence type="ECO:0000256" key="12">
    <source>
        <dbReference type="ARBA" id="ARBA00023170"/>
    </source>
</evidence>
<dbReference type="PANTHER" id="PTHR48056">
    <property type="entry name" value="LRR RECEPTOR-LIKE SERINE/THREONINE-PROTEIN KINASE-RELATED"/>
    <property type="match status" value="1"/>
</dbReference>
<dbReference type="EMBL" id="JAYMYQ010000003">
    <property type="protein sequence ID" value="KAK7343849.1"/>
    <property type="molecule type" value="Genomic_DNA"/>
</dbReference>
<accession>A0AAN9QQ01</accession>
<dbReference type="FunFam" id="3.80.10.10:FF:000041">
    <property type="entry name" value="LRR receptor-like serine/threonine-protein kinase ERECTA"/>
    <property type="match status" value="1"/>
</dbReference>
<dbReference type="FunFam" id="3.80.10.10:FF:000213">
    <property type="entry name" value="Tyrosine-sulfated glycopeptide receptor 1"/>
    <property type="match status" value="1"/>
</dbReference>
<comment type="caution">
    <text evidence="16">The sequence shown here is derived from an EMBL/GenBank/DDBJ whole genome shotgun (WGS) entry which is preliminary data.</text>
</comment>
<dbReference type="Pfam" id="PF13855">
    <property type="entry name" value="LRR_8"/>
    <property type="match status" value="3"/>
</dbReference>
<gene>
    <name evidence="16" type="ORF">VNO77_12924</name>
</gene>
<evidence type="ECO:0000313" key="16">
    <source>
        <dbReference type="EMBL" id="KAK7343849.1"/>
    </source>
</evidence>
<keyword evidence="13" id="KW-0325">Glycoprotein</keyword>
<evidence type="ECO:0000256" key="3">
    <source>
        <dbReference type="ARBA" id="ARBA00009592"/>
    </source>
</evidence>
<keyword evidence="4" id="KW-1003">Cell membrane</keyword>
<dbReference type="SUPFAM" id="SSF52058">
    <property type="entry name" value="L domain-like"/>
    <property type="match status" value="2"/>
</dbReference>
<dbReference type="InterPro" id="IPR032675">
    <property type="entry name" value="LRR_dom_sf"/>
</dbReference>
<evidence type="ECO:0000256" key="13">
    <source>
        <dbReference type="ARBA" id="ARBA00023180"/>
    </source>
</evidence>
<name>A0AAN9QQ01_CANGL</name>
<dbReference type="InterPro" id="IPR003591">
    <property type="entry name" value="Leu-rich_rpt_typical-subtyp"/>
</dbReference>
<dbReference type="Proteomes" id="UP001367508">
    <property type="component" value="Unassembled WGS sequence"/>
</dbReference>
<dbReference type="FunFam" id="3.80.10.10:FF:001166">
    <property type="entry name" value="Cf2-like protein"/>
    <property type="match status" value="1"/>
</dbReference>
<evidence type="ECO:0000256" key="1">
    <source>
        <dbReference type="ARBA" id="ARBA00004167"/>
    </source>
</evidence>
<dbReference type="FunFam" id="3.80.10.10:FF:000383">
    <property type="entry name" value="Leucine-rich repeat receptor protein kinase EMS1"/>
    <property type="match status" value="1"/>
</dbReference>
<keyword evidence="11" id="KW-0472">Membrane</keyword>